<gene>
    <name evidence="1" type="ORF">PAPOLLO_LOCUS28196</name>
</gene>
<reference evidence="1" key="1">
    <citation type="submission" date="2021-04" db="EMBL/GenBank/DDBJ databases">
        <authorList>
            <person name="Tunstrom K."/>
        </authorList>
    </citation>
    <scope>NUCLEOTIDE SEQUENCE</scope>
</reference>
<keyword evidence="2" id="KW-1185">Reference proteome</keyword>
<evidence type="ECO:0000313" key="1">
    <source>
        <dbReference type="EMBL" id="CAG5059853.1"/>
    </source>
</evidence>
<evidence type="ECO:0000313" key="2">
    <source>
        <dbReference type="Proteomes" id="UP000691718"/>
    </source>
</evidence>
<sequence>METRRCAVEQPIRELEQGYLKNYVEVSRLLALENEDPLIVVRNLANKLNIDDPEVLTAKRVGSYGEKPRYIPVR</sequence>
<organism evidence="1 2">
    <name type="scientific">Parnassius apollo</name>
    <name type="common">Apollo butterfly</name>
    <name type="synonym">Papilio apollo</name>
    <dbReference type="NCBI Taxonomy" id="110799"/>
    <lineage>
        <taxon>Eukaryota</taxon>
        <taxon>Metazoa</taxon>
        <taxon>Ecdysozoa</taxon>
        <taxon>Arthropoda</taxon>
        <taxon>Hexapoda</taxon>
        <taxon>Insecta</taxon>
        <taxon>Pterygota</taxon>
        <taxon>Neoptera</taxon>
        <taxon>Endopterygota</taxon>
        <taxon>Lepidoptera</taxon>
        <taxon>Glossata</taxon>
        <taxon>Ditrysia</taxon>
        <taxon>Papilionoidea</taxon>
        <taxon>Papilionidae</taxon>
        <taxon>Parnassiinae</taxon>
        <taxon>Parnassini</taxon>
        <taxon>Parnassius</taxon>
        <taxon>Parnassius</taxon>
    </lineage>
</organism>
<proteinExistence type="predicted"/>
<dbReference type="EMBL" id="CAJQZP010001707">
    <property type="protein sequence ID" value="CAG5059853.1"/>
    <property type="molecule type" value="Genomic_DNA"/>
</dbReference>
<accession>A0A8S3YCM0</accession>
<dbReference type="AlphaFoldDB" id="A0A8S3YCM0"/>
<dbReference type="OrthoDB" id="6676313at2759"/>
<protein>
    <submittedName>
        <fullName evidence="1">(apollo) hypothetical protein</fullName>
    </submittedName>
</protein>
<comment type="caution">
    <text evidence="1">The sequence shown here is derived from an EMBL/GenBank/DDBJ whole genome shotgun (WGS) entry which is preliminary data.</text>
</comment>
<dbReference type="Proteomes" id="UP000691718">
    <property type="component" value="Unassembled WGS sequence"/>
</dbReference>
<name>A0A8S3YCM0_PARAO</name>